<dbReference type="EMBL" id="JAQQDW010000148">
    <property type="protein sequence ID" value="MFM0108914.1"/>
    <property type="molecule type" value="Genomic_DNA"/>
</dbReference>
<gene>
    <name evidence="1" type="ORF">PQR01_37390</name>
</gene>
<reference evidence="1 2" key="1">
    <citation type="journal article" date="2024" name="Chem. Sci.">
        <title>Discovery of megapolipeptins by genome mining of a Burkholderiales bacteria collection.</title>
        <authorList>
            <person name="Paulo B.S."/>
            <person name="Recchia M.J.J."/>
            <person name="Lee S."/>
            <person name="Fergusson C.H."/>
            <person name="Romanowski S.B."/>
            <person name="Hernandez A."/>
            <person name="Krull N."/>
            <person name="Liu D.Y."/>
            <person name="Cavanagh H."/>
            <person name="Bos A."/>
            <person name="Gray C.A."/>
            <person name="Murphy B.T."/>
            <person name="Linington R.G."/>
            <person name="Eustaquio A.S."/>
        </authorList>
    </citation>
    <scope>NUCLEOTIDE SEQUENCE [LARGE SCALE GENOMIC DNA]</scope>
    <source>
        <strain evidence="1 2">RL18-126-BIB-B</strain>
    </source>
</reference>
<evidence type="ECO:0000313" key="2">
    <source>
        <dbReference type="Proteomes" id="UP001629235"/>
    </source>
</evidence>
<evidence type="ECO:0000313" key="1">
    <source>
        <dbReference type="EMBL" id="MFM0108914.1"/>
    </source>
</evidence>
<organism evidence="1 2">
    <name type="scientific">Paraburkholderia rhynchosiae</name>
    <dbReference type="NCBI Taxonomy" id="487049"/>
    <lineage>
        <taxon>Bacteria</taxon>
        <taxon>Pseudomonadati</taxon>
        <taxon>Pseudomonadota</taxon>
        <taxon>Betaproteobacteria</taxon>
        <taxon>Burkholderiales</taxon>
        <taxon>Burkholderiaceae</taxon>
        <taxon>Paraburkholderia</taxon>
    </lineage>
</organism>
<protein>
    <submittedName>
        <fullName evidence="1">Uncharacterized protein</fullName>
    </submittedName>
</protein>
<comment type="caution">
    <text evidence="1">The sequence shown here is derived from an EMBL/GenBank/DDBJ whole genome shotgun (WGS) entry which is preliminary data.</text>
</comment>
<accession>A0ACC7NNP1</accession>
<keyword evidence="2" id="KW-1185">Reference proteome</keyword>
<name>A0ACC7NNP1_9BURK</name>
<sequence>MAETEIAPAIDPIIARIELPGARGNHRLMIEPQQRLAFIACEGNEKLVLDMRRMHVMSSFDVVKTWMFWPSSPLHLLYVSGEVGYLYTGIFLCGPFERQQAVAE</sequence>
<proteinExistence type="predicted"/>
<dbReference type="Proteomes" id="UP001629235">
    <property type="component" value="Unassembled WGS sequence"/>
</dbReference>